<gene>
    <name evidence="1" type="ORF">BRLA_c001180</name>
</gene>
<protein>
    <submittedName>
        <fullName evidence="1">Uncharacterized protein</fullName>
    </submittedName>
</protein>
<proteinExistence type="predicted"/>
<dbReference type="STRING" id="1042163.BRLA_c001180"/>
<sequence>MATGIAHTTQALTLEAIIGLQVLYQKHRPGAFLSIEGMPKGTFPIESVHQFGKRMVINDGLIMMESAPTVIIRNGRIVFLLPTGEELYLMIQ</sequence>
<reference evidence="1 2" key="1">
    <citation type="journal article" date="2011" name="J. Bacteriol.">
        <title>Genome sequence of Brevibacillus laterosporus LMG 15441, a pathogen of invertebrates.</title>
        <authorList>
            <person name="Djukic M."/>
            <person name="Poehlein A."/>
            <person name="Thurmer A."/>
            <person name="Daniel R."/>
        </authorList>
    </citation>
    <scope>NUCLEOTIDE SEQUENCE [LARGE SCALE GENOMIC DNA]</scope>
    <source>
        <strain evidence="1 2">LMG 15441</strain>
    </source>
</reference>
<evidence type="ECO:0000313" key="1">
    <source>
        <dbReference type="EMBL" id="AIG24533.1"/>
    </source>
</evidence>
<dbReference type="Proteomes" id="UP000005850">
    <property type="component" value="Chromosome"/>
</dbReference>
<dbReference type="HOGENOM" id="CLU_2394045_0_0_9"/>
<evidence type="ECO:0000313" key="2">
    <source>
        <dbReference type="Proteomes" id="UP000005850"/>
    </source>
</evidence>
<keyword evidence="2" id="KW-1185">Reference proteome</keyword>
<name>A0A075R007_BRELA</name>
<dbReference type="KEGG" id="blr:BRLA_c001180"/>
<organism evidence="1 2">
    <name type="scientific">Brevibacillus laterosporus LMG 15441</name>
    <dbReference type="NCBI Taxonomy" id="1042163"/>
    <lineage>
        <taxon>Bacteria</taxon>
        <taxon>Bacillati</taxon>
        <taxon>Bacillota</taxon>
        <taxon>Bacilli</taxon>
        <taxon>Bacillales</taxon>
        <taxon>Paenibacillaceae</taxon>
        <taxon>Brevibacillus</taxon>
    </lineage>
</organism>
<dbReference type="AlphaFoldDB" id="A0A075R007"/>
<dbReference type="EMBL" id="CP007806">
    <property type="protein sequence ID" value="AIG24533.1"/>
    <property type="molecule type" value="Genomic_DNA"/>
</dbReference>
<dbReference type="RefSeq" id="WP_003333857.1">
    <property type="nucleotide sequence ID" value="NZ_CP007806.1"/>
</dbReference>
<accession>A0A075R007</accession>